<protein>
    <submittedName>
        <fullName evidence="1">Uncharacterized protein</fullName>
    </submittedName>
</protein>
<evidence type="ECO:0000313" key="1">
    <source>
        <dbReference type="EMBL" id="EEP77011.1"/>
    </source>
</evidence>
<evidence type="ECO:0000313" key="2">
    <source>
        <dbReference type="Proteomes" id="UP000002058"/>
    </source>
</evidence>
<accession>C4JJQ3</accession>
<dbReference type="Proteomes" id="UP000002058">
    <property type="component" value="Unassembled WGS sequence"/>
</dbReference>
<dbReference type="KEGG" id="ure:UREG_01860"/>
<proteinExistence type="predicted"/>
<keyword evidence="2" id="KW-1185">Reference proteome</keyword>
<dbReference type="HOGENOM" id="CLU_2110758_0_0_1"/>
<reference evidence="2" key="1">
    <citation type="journal article" date="2009" name="Genome Res.">
        <title>Comparative genomic analyses of the human fungal pathogens Coccidioides and their relatives.</title>
        <authorList>
            <person name="Sharpton T.J."/>
            <person name="Stajich J.E."/>
            <person name="Rounsley S.D."/>
            <person name="Gardner M.J."/>
            <person name="Wortman J.R."/>
            <person name="Jordar V.S."/>
            <person name="Maiti R."/>
            <person name="Kodira C.D."/>
            <person name="Neafsey D.E."/>
            <person name="Zeng Q."/>
            <person name="Hung C.-Y."/>
            <person name="McMahan C."/>
            <person name="Muszewska A."/>
            <person name="Grynberg M."/>
            <person name="Mandel M.A."/>
            <person name="Kellner E.M."/>
            <person name="Barker B.M."/>
            <person name="Galgiani J.N."/>
            <person name="Orbach M.J."/>
            <person name="Kirkland T.N."/>
            <person name="Cole G.T."/>
            <person name="Henn M.R."/>
            <person name="Birren B.W."/>
            <person name="Taylor J.W."/>
        </authorList>
    </citation>
    <scope>NUCLEOTIDE SEQUENCE [LARGE SCALE GENOMIC DNA]</scope>
    <source>
        <strain evidence="2">UAMH 1704</strain>
    </source>
</reference>
<name>C4JJQ3_UNCRE</name>
<dbReference type="EMBL" id="CH476615">
    <property type="protein sequence ID" value="EEP77011.1"/>
    <property type="molecule type" value="Genomic_DNA"/>
</dbReference>
<gene>
    <name evidence="1" type="ORF">UREG_01860</name>
</gene>
<sequence length="115" mass="13426">MDRDKWTSLLTPKSFGQRLRENFGIQSTQCHRVTEFWRENWHKYVKTAYGQAIFNFPAADETVGTKLEEPWKVVFDQHSSETFITRCPGFLVSLSDDEYVLVNPELPKLRTGLRG</sequence>
<dbReference type="RefSeq" id="XP_002542344.1">
    <property type="nucleotide sequence ID" value="XM_002542298.1"/>
</dbReference>
<dbReference type="InParanoid" id="C4JJQ3"/>
<dbReference type="AlphaFoldDB" id="C4JJQ3"/>
<dbReference type="GeneID" id="8438497"/>
<dbReference type="VEuPathDB" id="FungiDB:UREG_01860"/>
<organism evidence="1 2">
    <name type="scientific">Uncinocarpus reesii (strain UAMH 1704)</name>
    <dbReference type="NCBI Taxonomy" id="336963"/>
    <lineage>
        <taxon>Eukaryota</taxon>
        <taxon>Fungi</taxon>
        <taxon>Dikarya</taxon>
        <taxon>Ascomycota</taxon>
        <taxon>Pezizomycotina</taxon>
        <taxon>Eurotiomycetes</taxon>
        <taxon>Eurotiomycetidae</taxon>
        <taxon>Onygenales</taxon>
        <taxon>Onygenaceae</taxon>
        <taxon>Uncinocarpus</taxon>
    </lineage>
</organism>